<keyword evidence="2" id="KW-1185">Reference proteome</keyword>
<comment type="caution">
    <text evidence="1">The sequence shown here is derived from an EMBL/GenBank/DDBJ whole genome shotgun (WGS) entry which is preliminary data.</text>
</comment>
<gene>
    <name evidence="1" type="ORF">F5148DRAFT_484998</name>
</gene>
<protein>
    <submittedName>
        <fullName evidence="1">Uncharacterized protein</fullName>
    </submittedName>
</protein>
<evidence type="ECO:0000313" key="1">
    <source>
        <dbReference type="EMBL" id="KAI9453114.1"/>
    </source>
</evidence>
<reference evidence="1" key="1">
    <citation type="submission" date="2021-03" db="EMBL/GenBank/DDBJ databases">
        <title>Evolutionary priming and transition to the ectomycorrhizal habit in an iconic lineage of mushroom-forming fungi: is preadaptation a requirement?</title>
        <authorList>
            <consortium name="DOE Joint Genome Institute"/>
            <person name="Looney B.P."/>
            <person name="Miyauchi S."/>
            <person name="Morin E."/>
            <person name="Drula E."/>
            <person name="Courty P.E."/>
            <person name="Chicoki N."/>
            <person name="Fauchery L."/>
            <person name="Kohler A."/>
            <person name="Kuo A."/>
            <person name="LaButti K."/>
            <person name="Pangilinan J."/>
            <person name="Lipzen A."/>
            <person name="Riley R."/>
            <person name="Andreopoulos W."/>
            <person name="He G."/>
            <person name="Johnson J."/>
            <person name="Barry K.W."/>
            <person name="Grigoriev I.V."/>
            <person name="Nagy L."/>
            <person name="Hibbett D."/>
            <person name="Henrissat B."/>
            <person name="Matheny P.B."/>
            <person name="Labbe J."/>
            <person name="Martin A.F."/>
        </authorList>
    </citation>
    <scope>NUCLEOTIDE SEQUENCE</scope>
    <source>
        <strain evidence="1">BPL698</strain>
    </source>
</reference>
<dbReference type="EMBL" id="JAGFNK010000315">
    <property type="protein sequence ID" value="KAI9453114.1"/>
    <property type="molecule type" value="Genomic_DNA"/>
</dbReference>
<evidence type="ECO:0000313" key="2">
    <source>
        <dbReference type="Proteomes" id="UP001207468"/>
    </source>
</evidence>
<name>A0ACC0TXU5_9AGAM</name>
<organism evidence="1 2">
    <name type="scientific">Russula earlei</name>
    <dbReference type="NCBI Taxonomy" id="71964"/>
    <lineage>
        <taxon>Eukaryota</taxon>
        <taxon>Fungi</taxon>
        <taxon>Dikarya</taxon>
        <taxon>Basidiomycota</taxon>
        <taxon>Agaricomycotina</taxon>
        <taxon>Agaricomycetes</taxon>
        <taxon>Russulales</taxon>
        <taxon>Russulaceae</taxon>
        <taxon>Russula</taxon>
    </lineage>
</organism>
<sequence length="521" mass="59573">MSSHLLLRPLRHHDSTLLTQSTTISSGPSQASRREKYRADQNQVTIGMLPDDVLVEIFFFYVDVWATGSTKWHTLIHVCQRWRHVVFAYPHHLNLRLVYTGTRPISEMLDVWPVLPVAIIQQLAYTFSKPSLDRTWGNIATALESEHRTRICEINLNPIPTPHWERFAAAMQKPFPELTFLYIWREKNNVTFLPDPFLGGSAPLLQVLWLGNCAFPGLPKLRLSSNHFVALFLWDIPHSGYLSPTALCTVLSVMSRLETLYVGFQSPLSRPDPASRPPPLLTRSVLPALTKIVFRGVHEYLEDLLAHIEAPSLNRLEITFFMNFDFVVPQLHQLISRAESFKTFEKAFVYTSHHAIRFVIFRETPQFPSLSLEIKCTQLDRQLSSLAQVCSSSLHLLSTLVQLDVVDPVPPNPQSYWTDGVETTQWMELLQPFTAVKDLRLDNQVGLHVCCALEALAKERVTEVLPALQNIFLGDLQSWISVPKSIERFTAARQLSGRPVAVYPWIYREIYERVLLAFSQD</sequence>
<accession>A0ACC0TXU5</accession>
<dbReference type="Proteomes" id="UP001207468">
    <property type="component" value="Unassembled WGS sequence"/>
</dbReference>
<proteinExistence type="predicted"/>